<dbReference type="AlphaFoldDB" id="X1T1F0"/>
<proteinExistence type="predicted"/>
<feature type="non-terminal residue" evidence="1">
    <location>
        <position position="33"/>
    </location>
</feature>
<evidence type="ECO:0000313" key="1">
    <source>
        <dbReference type="EMBL" id="GAI85216.1"/>
    </source>
</evidence>
<name>X1T1F0_9ZZZZ</name>
<gene>
    <name evidence="1" type="ORF">S12H4_19666</name>
</gene>
<organism evidence="1">
    <name type="scientific">marine sediment metagenome</name>
    <dbReference type="NCBI Taxonomy" id="412755"/>
    <lineage>
        <taxon>unclassified sequences</taxon>
        <taxon>metagenomes</taxon>
        <taxon>ecological metagenomes</taxon>
    </lineage>
</organism>
<reference evidence="1" key="1">
    <citation type="journal article" date="2014" name="Front. Microbiol.">
        <title>High frequency of phylogenetically diverse reductive dehalogenase-homologous genes in deep subseafloor sedimentary metagenomes.</title>
        <authorList>
            <person name="Kawai M."/>
            <person name="Futagami T."/>
            <person name="Toyoda A."/>
            <person name="Takaki Y."/>
            <person name="Nishi S."/>
            <person name="Hori S."/>
            <person name="Arai W."/>
            <person name="Tsubouchi T."/>
            <person name="Morono Y."/>
            <person name="Uchiyama I."/>
            <person name="Ito T."/>
            <person name="Fujiyama A."/>
            <person name="Inagaki F."/>
            <person name="Takami H."/>
        </authorList>
    </citation>
    <scope>NUCLEOTIDE SEQUENCE</scope>
    <source>
        <strain evidence="1">Expedition CK06-06</strain>
    </source>
</reference>
<sequence length="33" mass="3768">MGNTNIDEFDSIFGCFLHHAICNMGDVEDVYFL</sequence>
<comment type="caution">
    <text evidence="1">The sequence shown here is derived from an EMBL/GenBank/DDBJ whole genome shotgun (WGS) entry which is preliminary data.</text>
</comment>
<protein>
    <submittedName>
        <fullName evidence="1">Uncharacterized protein</fullName>
    </submittedName>
</protein>
<accession>X1T1F0</accession>
<dbReference type="EMBL" id="BARW01009859">
    <property type="protein sequence ID" value="GAI85216.1"/>
    <property type="molecule type" value="Genomic_DNA"/>
</dbReference>